<evidence type="ECO:0000313" key="2">
    <source>
        <dbReference type="Proteomes" id="UP000177797"/>
    </source>
</evidence>
<dbReference type="AlphaFoldDB" id="A0A1G2NCV9"/>
<evidence type="ECO:0000313" key="1">
    <source>
        <dbReference type="EMBL" id="OHA33924.1"/>
    </source>
</evidence>
<gene>
    <name evidence="1" type="ORF">A2938_02790</name>
</gene>
<accession>A0A1G2NCV9</accession>
<comment type="caution">
    <text evidence="1">The sequence shown here is derived from an EMBL/GenBank/DDBJ whole genome shotgun (WGS) entry which is preliminary data.</text>
</comment>
<protein>
    <submittedName>
        <fullName evidence="1">Uncharacterized protein</fullName>
    </submittedName>
</protein>
<reference evidence="1 2" key="1">
    <citation type="journal article" date="2016" name="Nat. Commun.">
        <title>Thousands of microbial genomes shed light on interconnected biogeochemical processes in an aquifer system.</title>
        <authorList>
            <person name="Anantharaman K."/>
            <person name="Brown C.T."/>
            <person name="Hug L.A."/>
            <person name="Sharon I."/>
            <person name="Castelle C.J."/>
            <person name="Probst A.J."/>
            <person name="Thomas B.C."/>
            <person name="Singh A."/>
            <person name="Wilkins M.J."/>
            <person name="Karaoz U."/>
            <person name="Brodie E.L."/>
            <person name="Williams K.H."/>
            <person name="Hubbard S.S."/>
            <person name="Banfield J.F."/>
        </authorList>
    </citation>
    <scope>NUCLEOTIDE SEQUENCE [LARGE SCALE GENOMIC DNA]</scope>
</reference>
<organism evidence="1 2">
    <name type="scientific">Candidatus Taylorbacteria bacterium RIFCSPLOWO2_01_FULL_48_100</name>
    <dbReference type="NCBI Taxonomy" id="1802322"/>
    <lineage>
        <taxon>Bacteria</taxon>
        <taxon>Candidatus Tayloriibacteriota</taxon>
    </lineage>
</organism>
<name>A0A1G2NCV9_9BACT</name>
<proteinExistence type="predicted"/>
<sequence length="60" mass="7013">MVDMQVSESLHYKTLLCTEMCVSADDSERMKQVFFENLLANQTITTNRNERKRKNELTNG</sequence>
<dbReference type="EMBL" id="MHSA01000021">
    <property type="protein sequence ID" value="OHA33924.1"/>
    <property type="molecule type" value="Genomic_DNA"/>
</dbReference>
<dbReference type="Proteomes" id="UP000177797">
    <property type="component" value="Unassembled WGS sequence"/>
</dbReference>